<feature type="domain" description="CFEM" evidence="8">
    <location>
        <begin position="1"/>
        <end position="105"/>
    </location>
</feature>
<dbReference type="InterPro" id="IPR008427">
    <property type="entry name" value="Extracellular_membr_CFEM_dom"/>
</dbReference>
<evidence type="ECO:0000313" key="10">
    <source>
        <dbReference type="Proteomes" id="UP000294933"/>
    </source>
</evidence>
<evidence type="ECO:0000256" key="3">
    <source>
        <dbReference type="ARBA" id="ARBA00022729"/>
    </source>
</evidence>
<reference evidence="9 10" key="1">
    <citation type="submission" date="2018-06" db="EMBL/GenBank/DDBJ databases">
        <title>A transcriptomic atlas of mushroom development highlights an independent origin of complex multicellularity.</title>
        <authorList>
            <consortium name="DOE Joint Genome Institute"/>
            <person name="Krizsan K."/>
            <person name="Almasi E."/>
            <person name="Merenyi Z."/>
            <person name="Sahu N."/>
            <person name="Viragh M."/>
            <person name="Koszo T."/>
            <person name="Mondo S."/>
            <person name="Kiss B."/>
            <person name="Balint B."/>
            <person name="Kues U."/>
            <person name="Barry K."/>
            <person name="Hegedus J.C."/>
            <person name="Henrissat B."/>
            <person name="Johnson J."/>
            <person name="Lipzen A."/>
            <person name="Ohm R."/>
            <person name="Nagy I."/>
            <person name="Pangilinan J."/>
            <person name="Yan J."/>
            <person name="Xiong Y."/>
            <person name="Grigoriev I.V."/>
            <person name="Hibbett D.S."/>
            <person name="Nagy L.G."/>
        </authorList>
    </citation>
    <scope>NUCLEOTIDE SEQUENCE [LARGE SCALE GENOMIC DNA]</scope>
    <source>
        <strain evidence="9 10">SZMC22713</strain>
    </source>
</reference>
<sequence length="177" mass="17958">MLYTSIISCFFFGSMVFASPQITRCGNDCIITAANALGCANEYDLPCLCKSSTSFLQVVAKCPCSAPERANVISLQQSECQSVSTPATGNPPATTATIPSTATSFLATTSSQPTTNPLSASSSVLQSASSGSSTSSASNTPSGSSTPSSSITTAPITFGYVTSVLLIASCVGVQIFM</sequence>
<protein>
    <recommendedName>
        <fullName evidence="8">CFEM domain-containing protein</fullName>
    </recommendedName>
</protein>
<dbReference type="Proteomes" id="UP000294933">
    <property type="component" value="Unassembled WGS sequence"/>
</dbReference>
<evidence type="ECO:0000256" key="7">
    <source>
        <dbReference type="SAM" id="SignalP"/>
    </source>
</evidence>
<keyword evidence="4" id="KW-1015">Disulfide bond</keyword>
<keyword evidence="10" id="KW-1185">Reference proteome</keyword>
<dbReference type="VEuPathDB" id="FungiDB:BD410DRAFT_796703"/>
<evidence type="ECO:0000259" key="8">
    <source>
        <dbReference type="PROSITE" id="PS52012"/>
    </source>
</evidence>
<evidence type="ECO:0000256" key="5">
    <source>
        <dbReference type="SAM" id="MobiDB-lite"/>
    </source>
</evidence>
<keyword evidence="3 7" id="KW-0732">Signal</keyword>
<keyword evidence="6" id="KW-1133">Transmembrane helix</keyword>
<dbReference type="AlphaFoldDB" id="A0A4Y7PHX2"/>
<dbReference type="PROSITE" id="PS52012">
    <property type="entry name" value="CFEM"/>
    <property type="match status" value="1"/>
</dbReference>
<keyword evidence="6" id="KW-0472">Membrane</keyword>
<proteinExistence type="predicted"/>
<dbReference type="EMBL" id="ML170291">
    <property type="protein sequence ID" value="TDL15083.1"/>
    <property type="molecule type" value="Genomic_DNA"/>
</dbReference>
<feature type="chain" id="PRO_5021334624" description="CFEM domain-containing protein" evidence="7">
    <location>
        <begin position="19"/>
        <end position="177"/>
    </location>
</feature>
<evidence type="ECO:0000313" key="9">
    <source>
        <dbReference type="EMBL" id="TDL15083.1"/>
    </source>
</evidence>
<evidence type="ECO:0000256" key="1">
    <source>
        <dbReference type="ARBA" id="ARBA00004613"/>
    </source>
</evidence>
<name>A0A4Y7PHX2_9AGAM</name>
<comment type="subcellular location">
    <subcellularLocation>
        <location evidence="1">Secreted</location>
    </subcellularLocation>
</comment>
<evidence type="ECO:0000256" key="6">
    <source>
        <dbReference type="SAM" id="Phobius"/>
    </source>
</evidence>
<keyword evidence="2" id="KW-0964">Secreted</keyword>
<keyword evidence="6" id="KW-0812">Transmembrane</keyword>
<feature type="transmembrane region" description="Helical" evidence="6">
    <location>
        <begin position="157"/>
        <end position="176"/>
    </location>
</feature>
<organism evidence="9 10">
    <name type="scientific">Rickenella mellea</name>
    <dbReference type="NCBI Taxonomy" id="50990"/>
    <lineage>
        <taxon>Eukaryota</taxon>
        <taxon>Fungi</taxon>
        <taxon>Dikarya</taxon>
        <taxon>Basidiomycota</taxon>
        <taxon>Agaricomycotina</taxon>
        <taxon>Agaricomycetes</taxon>
        <taxon>Hymenochaetales</taxon>
        <taxon>Rickenellaceae</taxon>
        <taxon>Rickenella</taxon>
    </lineage>
</organism>
<gene>
    <name evidence="9" type="ORF">BD410DRAFT_796703</name>
</gene>
<feature type="signal peptide" evidence="7">
    <location>
        <begin position="1"/>
        <end position="18"/>
    </location>
</feature>
<accession>A0A4Y7PHX2</accession>
<feature type="region of interest" description="Disordered" evidence="5">
    <location>
        <begin position="107"/>
        <end position="150"/>
    </location>
</feature>
<evidence type="ECO:0000256" key="2">
    <source>
        <dbReference type="ARBA" id="ARBA00022525"/>
    </source>
</evidence>
<evidence type="ECO:0000256" key="4">
    <source>
        <dbReference type="ARBA" id="ARBA00023157"/>
    </source>
</evidence>
<dbReference type="GO" id="GO:0005576">
    <property type="term" value="C:extracellular region"/>
    <property type="evidence" value="ECO:0007669"/>
    <property type="project" value="UniProtKB-SubCell"/>
</dbReference>